<protein>
    <submittedName>
        <fullName evidence="2">PIG-L family deacetylase</fullName>
        <ecNumber evidence="2">3.5.1.-</ecNumber>
    </submittedName>
</protein>
<dbReference type="EMBL" id="JAXCEH010000021">
    <property type="protein sequence ID" value="MFA1557478.1"/>
    <property type="molecule type" value="Genomic_DNA"/>
</dbReference>
<accession>A0ABV4R5F1</accession>
<dbReference type="Pfam" id="PF02585">
    <property type="entry name" value="PIG-L"/>
    <property type="match status" value="1"/>
</dbReference>
<dbReference type="Gene3D" id="3.40.50.10320">
    <property type="entry name" value="LmbE-like"/>
    <property type="match status" value="1"/>
</dbReference>
<keyword evidence="3" id="KW-1185">Reference proteome</keyword>
<sequence>MPTEPRPRAAMVVAHPDDEVIFFGGLAARLVGEGWDVDVVCVTGRFCSPYTTCARRAEFFRACGALGVKARLLDLTDDSGPLDEVMLGRALTERVRWDRYARVYTHGPWGEYGHLHHVQVCRAVHRRGRAVRCLAGPFAPDFAVPLSQAELDSKRRLAALAYPSQPFAARWCTEREDLVGLHLDAVEVLTAIASAERTGDDTALRDASGLRAVALPVLVPAALDAVTPTFPSVTHIPAHLWRDGHRARVRALQRRTADEGGDLADLGGRT</sequence>
<dbReference type="Proteomes" id="UP001569904">
    <property type="component" value="Unassembled WGS sequence"/>
</dbReference>
<keyword evidence="1" id="KW-0862">Zinc</keyword>
<keyword evidence="2" id="KW-0378">Hydrolase</keyword>
<dbReference type="InterPro" id="IPR003737">
    <property type="entry name" value="GlcNAc_PI_deacetylase-related"/>
</dbReference>
<comment type="caution">
    <text evidence="2">The sequence shown here is derived from an EMBL/GenBank/DDBJ whole genome shotgun (WGS) entry which is preliminary data.</text>
</comment>
<reference evidence="2 3" key="1">
    <citation type="submission" date="2023-11" db="EMBL/GenBank/DDBJ databases">
        <title>Actinomadura monticuli sp. nov., isolated from volcanic ash.</title>
        <authorList>
            <person name="Lee S.D."/>
            <person name="Yang H."/>
            <person name="Kim I.S."/>
        </authorList>
    </citation>
    <scope>NUCLEOTIDE SEQUENCE [LARGE SCALE GENOMIC DNA]</scope>
    <source>
        <strain evidence="2 3">DSM 45346</strain>
    </source>
</reference>
<evidence type="ECO:0000313" key="3">
    <source>
        <dbReference type="Proteomes" id="UP001569904"/>
    </source>
</evidence>
<gene>
    <name evidence="2" type="ORF">SM436_27675</name>
</gene>
<proteinExistence type="predicted"/>
<dbReference type="RefSeq" id="WP_371944223.1">
    <property type="nucleotide sequence ID" value="NZ_JAXCEH010000021.1"/>
</dbReference>
<dbReference type="InterPro" id="IPR024078">
    <property type="entry name" value="LmbE-like_dom_sf"/>
</dbReference>
<dbReference type="PANTHER" id="PTHR12993:SF11">
    <property type="entry name" value="N-ACETYLGLUCOSAMINYL-PHOSPHATIDYLINOSITOL DE-N-ACETYLASE"/>
    <property type="match status" value="1"/>
</dbReference>
<dbReference type="GO" id="GO:0016787">
    <property type="term" value="F:hydrolase activity"/>
    <property type="evidence" value="ECO:0007669"/>
    <property type="project" value="UniProtKB-KW"/>
</dbReference>
<organism evidence="2 3">
    <name type="scientific">Actinomadura chokoriensis</name>
    <dbReference type="NCBI Taxonomy" id="454156"/>
    <lineage>
        <taxon>Bacteria</taxon>
        <taxon>Bacillati</taxon>
        <taxon>Actinomycetota</taxon>
        <taxon>Actinomycetes</taxon>
        <taxon>Streptosporangiales</taxon>
        <taxon>Thermomonosporaceae</taxon>
        <taxon>Actinomadura</taxon>
    </lineage>
</organism>
<dbReference type="EC" id="3.5.1.-" evidence="2"/>
<dbReference type="SUPFAM" id="SSF102588">
    <property type="entry name" value="LmbE-like"/>
    <property type="match status" value="1"/>
</dbReference>
<dbReference type="PANTHER" id="PTHR12993">
    <property type="entry name" value="N-ACETYLGLUCOSAMINYL-PHOSPHATIDYLINOSITOL DE-N-ACETYLASE-RELATED"/>
    <property type="match status" value="1"/>
</dbReference>
<name>A0ABV4R5F1_9ACTN</name>
<evidence type="ECO:0000313" key="2">
    <source>
        <dbReference type="EMBL" id="MFA1557478.1"/>
    </source>
</evidence>
<evidence type="ECO:0000256" key="1">
    <source>
        <dbReference type="ARBA" id="ARBA00022833"/>
    </source>
</evidence>